<dbReference type="STRING" id="1046627.BZARG_2798"/>
<reference evidence="2 3" key="1">
    <citation type="journal article" date="2008" name="Int. J. Syst. Evol. Microbiol.">
        <title>Bizionia argentinensis sp. nov., isolated from surface marine water in Antarctica.</title>
        <authorList>
            <person name="Bercovich A."/>
            <person name="Vazquez S.C."/>
            <person name="Yankilevich P."/>
            <person name="Coria S.H."/>
            <person name="Foti M."/>
            <person name="Hernandez E."/>
            <person name="Vidal A."/>
            <person name="Ruberto L."/>
            <person name="Melo C."/>
            <person name="Marenssi S."/>
            <person name="Criscuolo M."/>
            <person name="Memoli M."/>
            <person name="Arguelles M."/>
            <person name="Mac Cormack W.P."/>
        </authorList>
    </citation>
    <scope>NUCLEOTIDE SEQUENCE [LARGE SCALE GENOMIC DNA]</scope>
    <source>
        <strain evidence="2 3">JUB59</strain>
    </source>
</reference>
<dbReference type="RefSeq" id="WP_008638471.1">
    <property type="nucleotide sequence ID" value="NZ_AFXZ01000042.1"/>
</dbReference>
<dbReference type="OrthoDB" id="725093at2"/>
<dbReference type="InterPro" id="IPR011047">
    <property type="entry name" value="Quinoprotein_ADH-like_sf"/>
</dbReference>
<sequence length="340" mass="40199">MNFKEVKKIENTYKCFKIEEQLLVSKQTGEVFFYALESLKFLRKIDFNRSFYSFFSYNNNFYFQDSSSGEMYRKEDNRFDIYMKGSLKKYNNYGVDNEKILIYKDKLGTEIEQGVYSLKTQEVLWWSKTNTPLRLNDDFLYGVAANKVISLNINNGEILWETSFQEEYKDLRTNLFYVVYNKTCVLSLGDEILIGLHTDTGEILWQIDACNNTNYVLDEKNGKLKGVTSIGYFEVDIATGGYKRTLFEPMEKLFNDPTIFDSQRDNFVLENNHIITTDYRRGIIGAFNIKTLQYDWFHEEKGVYFPSPRPIKYFQPYLFVTDNKDTLHIFKNDDQNLTNV</sequence>
<comment type="caution">
    <text evidence="2">The sequence shown here is derived from an EMBL/GenBank/DDBJ whole genome shotgun (WGS) entry which is preliminary data.</text>
</comment>
<evidence type="ECO:0000313" key="2">
    <source>
        <dbReference type="EMBL" id="EGV42813.1"/>
    </source>
</evidence>
<keyword evidence="3" id="KW-1185">Reference proteome</keyword>
<dbReference type="Gene3D" id="2.130.10.10">
    <property type="entry name" value="YVTN repeat-like/Quinoprotein amine dehydrogenase"/>
    <property type="match status" value="1"/>
</dbReference>
<dbReference type="InterPro" id="IPR015943">
    <property type="entry name" value="WD40/YVTN_repeat-like_dom_sf"/>
</dbReference>
<dbReference type="Pfam" id="PF13360">
    <property type="entry name" value="PQQ_2"/>
    <property type="match status" value="1"/>
</dbReference>
<dbReference type="InterPro" id="IPR002372">
    <property type="entry name" value="PQQ_rpt_dom"/>
</dbReference>
<proteinExistence type="predicted"/>
<dbReference type="SUPFAM" id="SSF50998">
    <property type="entry name" value="Quinoprotein alcohol dehydrogenase-like"/>
    <property type="match status" value="1"/>
</dbReference>
<organism evidence="2 3">
    <name type="scientific">Bizionia argentinensis JUB59</name>
    <dbReference type="NCBI Taxonomy" id="1046627"/>
    <lineage>
        <taxon>Bacteria</taxon>
        <taxon>Pseudomonadati</taxon>
        <taxon>Bacteroidota</taxon>
        <taxon>Flavobacteriia</taxon>
        <taxon>Flavobacteriales</taxon>
        <taxon>Flavobacteriaceae</taxon>
        <taxon>Bizionia</taxon>
    </lineage>
</organism>
<dbReference type="AlphaFoldDB" id="G2EFI6"/>
<feature type="domain" description="Pyrrolo-quinoline quinone repeat" evidence="1">
    <location>
        <begin position="114"/>
        <end position="207"/>
    </location>
</feature>
<dbReference type="Proteomes" id="UP000003730">
    <property type="component" value="Unassembled WGS sequence"/>
</dbReference>
<protein>
    <recommendedName>
        <fullName evidence="1">Pyrrolo-quinoline quinone repeat domain-containing protein</fullName>
    </recommendedName>
</protein>
<evidence type="ECO:0000259" key="1">
    <source>
        <dbReference type="Pfam" id="PF13360"/>
    </source>
</evidence>
<evidence type="ECO:0000313" key="3">
    <source>
        <dbReference type="Proteomes" id="UP000003730"/>
    </source>
</evidence>
<gene>
    <name evidence="2" type="ORF">BZARG_2798</name>
</gene>
<accession>G2EFI6</accession>
<name>G2EFI6_9FLAO</name>
<dbReference type="EMBL" id="AFXZ01000042">
    <property type="protein sequence ID" value="EGV42813.1"/>
    <property type="molecule type" value="Genomic_DNA"/>
</dbReference>